<dbReference type="EMBL" id="JAKIKU010000003">
    <property type="protein sequence ID" value="MCL1044934.1"/>
    <property type="molecule type" value="Genomic_DNA"/>
</dbReference>
<sequence>MQFSIKPAQIENEAPIGYLLRLITRNGLTRTSALVSDAQLNRVIKCIDSNVPEIDLLLPKRTHLSSMQSPLFNYSLQLTPKICPDCIREKPYYRNEWQNPFQSYCAIHGNDLISVCSHCNSLLKFEPTLLQARCTNVFCHKALTAERNKHLHLSHEQVSDVLLAAHHYEKIGPIKSTKYPQLPNFQYALKLGYALLTDLDCAKKWAKQSIHSISGYYTKSIANVEIIRLLSHLKTSWPAVKTLKKETEQCHIRCLSNVSEVWLSASEACKSIGITIEGLTTLASEGLIRTQTNARLSNKSVVDVSPLFLMISLTKPSTKMEPMSSFKALLLKNDIEMQDVVIALYKGELAYGYQPGKTLLDSIYCDSKTLHRFAKKHFDGIKKRMVDIDKAIRITGASREEILAFRKSGKARIPRWAGYNSDELVDYNDVLNIRKLKNQLSLEF</sequence>
<name>A0ABT0KMJ6_9GAMM</name>
<protein>
    <submittedName>
        <fullName evidence="1">TniQ family protein</fullName>
    </submittedName>
</protein>
<accession>A0ABT0KMJ6</accession>
<reference evidence="1 2" key="1">
    <citation type="submission" date="2022-01" db="EMBL/GenBank/DDBJ databases">
        <title>Whole genome-based taxonomy of the Shewanellaceae.</title>
        <authorList>
            <person name="Martin-Rodriguez A.J."/>
        </authorList>
    </citation>
    <scope>NUCLEOTIDE SEQUENCE [LARGE SCALE GENOMIC DNA]</scope>
    <source>
        <strain evidence="1 2">DSM 24955</strain>
    </source>
</reference>
<evidence type="ECO:0000313" key="1">
    <source>
        <dbReference type="EMBL" id="MCL1044934.1"/>
    </source>
</evidence>
<dbReference type="RefSeq" id="WP_248955150.1">
    <property type="nucleotide sequence ID" value="NZ_JAKIKU010000003.1"/>
</dbReference>
<dbReference type="Proteomes" id="UP001202134">
    <property type="component" value="Unassembled WGS sequence"/>
</dbReference>
<proteinExistence type="predicted"/>
<keyword evidence="2" id="KW-1185">Reference proteome</keyword>
<comment type="caution">
    <text evidence="1">The sequence shown here is derived from an EMBL/GenBank/DDBJ whole genome shotgun (WGS) entry which is preliminary data.</text>
</comment>
<gene>
    <name evidence="1" type="ORF">L2737_06275</name>
</gene>
<evidence type="ECO:0000313" key="2">
    <source>
        <dbReference type="Proteomes" id="UP001202134"/>
    </source>
</evidence>
<organism evidence="1 2">
    <name type="scientific">Shewanella electrodiphila</name>
    <dbReference type="NCBI Taxonomy" id="934143"/>
    <lineage>
        <taxon>Bacteria</taxon>
        <taxon>Pseudomonadati</taxon>
        <taxon>Pseudomonadota</taxon>
        <taxon>Gammaproteobacteria</taxon>
        <taxon>Alteromonadales</taxon>
        <taxon>Shewanellaceae</taxon>
        <taxon>Shewanella</taxon>
    </lineage>
</organism>